<dbReference type="AlphaFoldDB" id="A0A163QAJ0"/>
<gene>
    <name evidence="2" type="ORF">AWM68_09150</name>
</gene>
<accession>A0A163QAJ0</accession>
<evidence type="ECO:0000256" key="1">
    <source>
        <dbReference type="SAM" id="Phobius"/>
    </source>
</evidence>
<keyword evidence="3" id="KW-1185">Reference proteome</keyword>
<keyword evidence="1" id="KW-1133">Transmembrane helix</keyword>
<reference evidence="3" key="1">
    <citation type="submission" date="2016-01" db="EMBL/GenBank/DDBJ databases">
        <title>Draft genome of Chromobacterium sp. F49.</title>
        <authorList>
            <person name="Hong K.W."/>
        </authorList>
    </citation>
    <scope>NUCLEOTIDE SEQUENCE [LARGE SCALE GENOMIC DNA]</scope>
    <source>
        <strain evidence="3">P7IIIA</strain>
    </source>
</reference>
<evidence type="ECO:0000313" key="2">
    <source>
        <dbReference type="EMBL" id="KZE64815.1"/>
    </source>
</evidence>
<feature type="transmembrane region" description="Helical" evidence="1">
    <location>
        <begin position="62"/>
        <end position="84"/>
    </location>
</feature>
<keyword evidence="1" id="KW-0472">Membrane</keyword>
<feature type="transmembrane region" description="Helical" evidence="1">
    <location>
        <begin position="181"/>
        <end position="198"/>
    </location>
</feature>
<proteinExistence type="predicted"/>
<protein>
    <submittedName>
        <fullName evidence="2">Uncharacterized protein</fullName>
    </submittedName>
</protein>
<dbReference type="RefSeq" id="WP_066242980.1">
    <property type="nucleotide sequence ID" value="NZ_LRFC01000034.1"/>
</dbReference>
<dbReference type="EMBL" id="LRFC01000034">
    <property type="protein sequence ID" value="KZE64815.1"/>
    <property type="molecule type" value="Genomic_DNA"/>
</dbReference>
<feature type="transmembrane region" description="Helical" evidence="1">
    <location>
        <begin position="23"/>
        <end position="42"/>
    </location>
</feature>
<name>A0A163QAJ0_9BACL</name>
<feature type="transmembrane region" description="Helical" evidence="1">
    <location>
        <begin position="218"/>
        <end position="239"/>
    </location>
</feature>
<dbReference type="Proteomes" id="UP000076567">
    <property type="component" value="Unassembled WGS sequence"/>
</dbReference>
<comment type="caution">
    <text evidence="2">The sequence shown here is derived from an EMBL/GenBank/DDBJ whole genome shotgun (WGS) entry which is preliminary data.</text>
</comment>
<dbReference type="OrthoDB" id="1795989at2"/>
<feature type="transmembrane region" description="Helical" evidence="1">
    <location>
        <begin position="105"/>
        <end position="134"/>
    </location>
</feature>
<sequence>MYLTEVKSWDIVKKQYRYKLKSYFGVFTSLVFIQLLAIFFSFNGTGMSGGASNSISYEVNYYSGDIILVFMMIWAFITAIIITTKAYRYDDFSFITNRSISHFSNILFLLSVSIFAGISVYLSTHLFQVLVFYLKDNFSIIKDTLSVTTWLTGISASTLYIFLFASAGYFIGVLIQLHRGFAFIIPTFLFGGLIMDGLGGNPTLFMNVSKFFGAETSFFLFAVKVLVVSIVLLLSSIGISNRMEVRK</sequence>
<organism evidence="2 3">
    <name type="scientific">Fictibacillus phosphorivorans</name>
    <dbReference type="NCBI Taxonomy" id="1221500"/>
    <lineage>
        <taxon>Bacteria</taxon>
        <taxon>Bacillati</taxon>
        <taxon>Bacillota</taxon>
        <taxon>Bacilli</taxon>
        <taxon>Bacillales</taxon>
        <taxon>Fictibacillaceae</taxon>
        <taxon>Fictibacillus</taxon>
    </lineage>
</organism>
<feature type="transmembrane region" description="Helical" evidence="1">
    <location>
        <begin position="154"/>
        <end position="174"/>
    </location>
</feature>
<keyword evidence="1" id="KW-0812">Transmembrane</keyword>
<evidence type="ECO:0000313" key="3">
    <source>
        <dbReference type="Proteomes" id="UP000076567"/>
    </source>
</evidence>